<protein>
    <submittedName>
        <fullName evidence="1">Uncharacterized protein</fullName>
    </submittedName>
</protein>
<proteinExistence type="predicted"/>
<evidence type="ECO:0000313" key="1">
    <source>
        <dbReference type="EMBL" id="KYF77756.1"/>
    </source>
</evidence>
<organism evidence="1 2">
    <name type="scientific">Sorangium cellulosum</name>
    <name type="common">Polyangium cellulosum</name>
    <dbReference type="NCBI Taxonomy" id="56"/>
    <lineage>
        <taxon>Bacteria</taxon>
        <taxon>Pseudomonadati</taxon>
        <taxon>Myxococcota</taxon>
        <taxon>Polyangia</taxon>
        <taxon>Polyangiales</taxon>
        <taxon>Polyangiaceae</taxon>
        <taxon>Sorangium</taxon>
    </lineage>
</organism>
<reference evidence="1 2" key="1">
    <citation type="submission" date="2014-02" db="EMBL/GenBank/DDBJ databases">
        <title>The small core and large imbalanced accessory genome model reveals a collaborative survival strategy of Sorangium cellulosum strains in nature.</title>
        <authorList>
            <person name="Han K."/>
            <person name="Peng R."/>
            <person name="Blom J."/>
            <person name="Li Y.-Z."/>
        </authorList>
    </citation>
    <scope>NUCLEOTIDE SEQUENCE [LARGE SCALE GENOMIC DNA]</scope>
    <source>
        <strain evidence="1 2">So0149</strain>
    </source>
</reference>
<gene>
    <name evidence="1" type="ORF">BE18_22635</name>
</gene>
<name>A0A150RCT7_SORCE</name>
<sequence length="260" mass="28982">MDAGALPLQRPPDLLVHALVECYGIQMIWTGMDRSTYLREDLWRGDYFELALEIGPAGDDRRAKRALEALWQHPALRGPWERKDEFGSVPIVPVLHQSSLLGCLRFDDVELGCMSWLVREESGSDWIDLSIPTGMLEAAFGASYPLDAQKDPWLVRLERLLATIGARIFEVEPFQLGLLGEEASGVSSAPDLTVEECEQGGLLTLRLADSSSSRLLDGHRECARLRSRGRGLHRSDAGRDDHRHLTQDTVLGAWRSLRAG</sequence>
<feature type="non-terminal residue" evidence="1">
    <location>
        <position position="260"/>
    </location>
</feature>
<accession>A0A150RCT7</accession>
<evidence type="ECO:0000313" key="2">
    <source>
        <dbReference type="Proteomes" id="UP000075515"/>
    </source>
</evidence>
<dbReference type="EMBL" id="JEMC01003878">
    <property type="protein sequence ID" value="KYF77756.1"/>
    <property type="molecule type" value="Genomic_DNA"/>
</dbReference>
<comment type="caution">
    <text evidence="1">The sequence shown here is derived from an EMBL/GenBank/DDBJ whole genome shotgun (WGS) entry which is preliminary data.</text>
</comment>
<dbReference type="Proteomes" id="UP000075515">
    <property type="component" value="Unassembled WGS sequence"/>
</dbReference>
<dbReference type="AlphaFoldDB" id="A0A150RCT7"/>